<keyword evidence="1" id="KW-0732">Signal</keyword>
<evidence type="ECO:0000313" key="3">
    <source>
        <dbReference type="EMBL" id="OGG54249.1"/>
    </source>
</evidence>
<dbReference type="InterPro" id="IPR002477">
    <property type="entry name" value="Peptidoglycan-bd-like"/>
</dbReference>
<dbReference type="Gene3D" id="1.10.101.10">
    <property type="entry name" value="PGBD-like superfamily/PGBD"/>
    <property type="match status" value="1"/>
</dbReference>
<dbReference type="Proteomes" id="UP000176863">
    <property type="component" value="Unassembled WGS sequence"/>
</dbReference>
<accession>A0A1F6CYJ9</accession>
<reference evidence="3 4" key="1">
    <citation type="journal article" date="2016" name="Nat. Commun.">
        <title>Thousands of microbial genomes shed light on interconnected biogeochemical processes in an aquifer system.</title>
        <authorList>
            <person name="Anantharaman K."/>
            <person name="Brown C.T."/>
            <person name="Hug L.A."/>
            <person name="Sharon I."/>
            <person name="Castelle C.J."/>
            <person name="Probst A.J."/>
            <person name="Thomas B.C."/>
            <person name="Singh A."/>
            <person name="Wilkins M.J."/>
            <person name="Karaoz U."/>
            <person name="Brodie E.L."/>
            <person name="Williams K.H."/>
            <person name="Hubbard S.S."/>
            <person name="Banfield J.F."/>
        </authorList>
    </citation>
    <scope>NUCLEOTIDE SEQUENCE [LARGE SCALE GENOMIC DNA]</scope>
</reference>
<dbReference type="InterPro" id="IPR036365">
    <property type="entry name" value="PGBD-like_sf"/>
</dbReference>
<proteinExistence type="predicted"/>
<sequence>MRKIRFAGIATLLAGICATPFFAAALSGDDIKAQIAAILAQIAATQGKAQSVPSVQSVQSLPPVQPLSPNQSQGGACPVLSRSLSLGAQGLDVLSLQQFLIAQNSASTGSATGYFNAQTEVAVQKWQSSHGLVSSGDAGSTGWGVVGPRTRMLISLNCNLPTSSPASAVTGSRCPSALPPVMLCSTTWKPVLDVYGCTTSYQCSVPLSGATSQKSVQSTTTTPATGSVISIGILSSSYCVTPWGNITRVNGQSISYIPYFTNGLNNGGRNPSVLCDKGVWTVQ</sequence>
<evidence type="ECO:0000256" key="1">
    <source>
        <dbReference type="SAM" id="SignalP"/>
    </source>
</evidence>
<evidence type="ECO:0000313" key="4">
    <source>
        <dbReference type="Proteomes" id="UP000176863"/>
    </source>
</evidence>
<gene>
    <name evidence="3" type="ORF">A2851_01125</name>
</gene>
<evidence type="ECO:0000259" key="2">
    <source>
        <dbReference type="Pfam" id="PF01471"/>
    </source>
</evidence>
<feature type="domain" description="Peptidoglycan binding-like" evidence="2">
    <location>
        <begin position="90"/>
        <end position="140"/>
    </location>
</feature>
<organism evidence="3 4">
    <name type="scientific">Candidatus Kaiserbacteria bacterium RIFCSPHIGHO2_01_FULL_53_29</name>
    <dbReference type="NCBI Taxonomy" id="1798480"/>
    <lineage>
        <taxon>Bacteria</taxon>
        <taxon>Candidatus Kaiseribacteriota</taxon>
    </lineage>
</organism>
<comment type="caution">
    <text evidence="3">The sequence shown here is derived from an EMBL/GenBank/DDBJ whole genome shotgun (WGS) entry which is preliminary data.</text>
</comment>
<name>A0A1F6CYJ9_9BACT</name>
<dbReference type="AlphaFoldDB" id="A0A1F6CYJ9"/>
<dbReference type="InterPro" id="IPR036366">
    <property type="entry name" value="PGBDSf"/>
</dbReference>
<feature type="signal peptide" evidence="1">
    <location>
        <begin position="1"/>
        <end position="23"/>
    </location>
</feature>
<dbReference type="STRING" id="1798480.A2851_01125"/>
<dbReference type="EMBL" id="MFKT01000001">
    <property type="protein sequence ID" value="OGG54249.1"/>
    <property type="molecule type" value="Genomic_DNA"/>
</dbReference>
<dbReference type="Pfam" id="PF01471">
    <property type="entry name" value="PG_binding_1"/>
    <property type="match status" value="1"/>
</dbReference>
<dbReference type="SUPFAM" id="SSF47090">
    <property type="entry name" value="PGBD-like"/>
    <property type="match status" value="1"/>
</dbReference>
<feature type="chain" id="PRO_5009523608" description="Peptidoglycan binding-like domain-containing protein" evidence="1">
    <location>
        <begin position="24"/>
        <end position="283"/>
    </location>
</feature>
<protein>
    <recommendedName>
        <fullName evidence="2">Peptidoglycan binding-like domain-containing protein</fullName>
    </recommendedName>
</protein>